<comment type="caution">
    <text evidence="1">The sequence shown here is derived from an EMBL/GenBank/DDBJ whole genome shotgun (WGS) entry which is preliminary data.</text>
</comment>
<proteinExistence type="predicted"/>
<dbReference type="EMBL" id="NTFS01000051">
    <property type="protein sequence ID" value="PAX59444.1"/>
    <property type="molecule type" value="Genomic_DNA"/>
</dbReference>
<name>A0A2A2TM53_9CYAN</name>
<dbReference type="RefSeq" id="WP_095721027.1">
    <property type="nucleotide sequence ID" value="NZ_NTFS01000051.1"/>
</dbReference>
<dbReference type="OrthoDB" id="574186at2"/>
<dbReference type="Proteomes" id="UP000218238">
    <property type="component" value="Unassembled WGS sequence"/>
</dbReference>
<accession>A0A2A2TM53</accession>
<sequence>MFKVKLQFSRILGLLLIVCFTFFTVYVANSQQLPLVEYQLKTSARETSKYKLATEVLLKIGIAQRYDTHFDHLMGTLIGKGDDFKLYTRFRKMFAREIGWRHFKDAYAARLEADFSEDELKELLNLSKQPVMKKLLQSEVKAYMDTSKQRFKMGFELWDNYNNGKISLPPD</sequence>
<gene>
    <name evidence="1" type="ORF">CK510_07075</name>
</gene>
<keyword evidence="2" id="KW-1185">Reference proteome</keyword>
<dbReference type="AlphaFoldDB" id="A0A2A2TM53"/>
<protein>
    <submittedName>
        <fullName evidence="1">DUF2059 domain-containing protein</fullName>
    </submittedName>
</protein>
<evidence type="ECO:0000313" key="1">
    <source>
        <dbReference type="EMBL" id="PAX59444.1"/>
    </source>
</evidence>
<reference evidence="1 2" key="1">
    <citation type="submission" date="2017-08" db="EMBL/GenBank/DDBJ databases">
        <title>Draft genome sequence of filamentous cyanobacterium Calothrix elsteri CCALA 953.</title>
        <authorList>
            <person name="Gagunashvili A.N."/>
            <person name="Elster J."/>
            <person name="Andresson O.S."/>
        </authorList>
    </citation>
    <scope>NUCLEOTIDE SEQUENCE [LARGE SCALE GENOMIC DNA]</scope>
    <source>
        <strain evidence="1 2">CCALA 953</strain>
    </source>
</reference>
<organism evidence="1 2">
    <name type="scientific">Brunnivagina elsteri CCALA 953</name>
    <dbReference type="NCBI Taxonomy" id="987040"/>
    <lineage>
        <taxon>Bacteria</taxon>
        <taxon>Bacillati</taxon>
        <taxon>Cyanobacteriota</taxon>
        <taxon>Cyanophyceae</taxon>
        <taxon>Nostocales</taxon>
        <taxon>Calotrichaceae</taxon>
        <taxon>Brunnivagina</taxon>
    </lineage>
</organism>
<evidence type="ECO:0000313" key="2">
    <source>
        <dbReference type="Proteomes" id="UP000218238"/>
    </source>
</evidence>